<accession>A0A6J4HH03</accession>
<proteinExistence type="predicted"/>
<dbReference type="EMBL" id="CADCSZ010000048">
    <property type="protein sequence ID" value="CAA9222938.1"/>
    <property type="molecule type" value="Genomic_DNA"/>
</dbReference>
<organism evidence="2">
    <name type="scientific">uncultured Acidimicrobiales bacterium</name>
    <dbReference type="NCBI Taxonomy" id="310071"/>
    <lineage>
        <taxon>Bacteria</taxon>
        <taxon>Bacillati</taxon>
        <taxon>Actinomycetota</taxon>
        <taxon>Acidimicrobiia</taxon>
        <taxon>Acidimicrobiales</taxon>
        <taxon>environmental samples</taxon>
    </lineage>
</organism>
<evidence type="ECO:0000256" key="1">
    <source>
        <dbReference type="SAM" id="MobiDB-lite"/>
    </source>
</evidence>
<protein>
    <submittedName>
        <fullName evidence="2">Uncharacterized protein</fullName>
    </submittedName>
</protein>
<evidence type="ECO:0000313" key="2">
    <source>
        <dbReference type="EMBL" id="CAA9222938.1"/>
    </source>
</evidence>
<feature type="region of interest" description="Disordered" evidence="1">
    <location>
        <begin position="101"/>
        <end position="122"/>
    </location>
</feature>
<dbReference type="AlphaFoldDB" id="A0A6J4HH03"/>
<sequence length="122" mass="12319">MDELSAPGFVSVARALCAEASSHGLLVPSFRSPPRTPGADRAITRWPGGARVSVRRTGAATPLVVESMVEGVVVANGLGGAAAKALRPRLRSAAWAALDRPEPRLGPAVPTASTEDGAGVAA</sequence>
<name>A0A6J4HH03_9ACTN</name>
<gene>
    <name evidence="2" type="ORF">AVDCRST_MAG76-819</name>
</gene>
<reference evidence="2" key="1">
    <citation type="submission" date="2020-02" db="EMBL/GenBank/DDBJ databases">
        <authorList>
            <person name="Meier V. D."/>
        </authorList>
    </citation>
    <scope>NUCLEOTIDE SEQUENCE</scope>
    <source>
        <strain evidence="2">AVDCRST_MAG76</strain>
    </source>
</reference>